<dbReference type="RefSeq" id="WP_174539361.1">
    <property type="nucleotide sequence ID" value="NZ_WHUT02000003.1"/>
</dbReference>
<organism evidence="2 3">
    <name type="scientific">Fertoeibacter niger</name>
    <dbReference type="NCBI Taxonomy" id="2656921"/>
    <lineage>
        <taxon>Bacteria</taxon>
        <taxon>Pseudomonadati</taxon>
        <taxon>Pseudomonadota</taxon>
        <taxon>Alphaproteobacteria</taxon>
        <taxon>Rhodobacterales</taxon>
        <taxon>Paracoccaceae</taxon>
        <taxon>Fertoeibacter</taxon>
    </lineage>
</organism>
<sequence>MNPPAPFHAALADGPDGGRAFWLTASDGVRLRAAVWGPGDLGTVLLFPGRTEYAEKYGRAAADLAARGYATVTVDWRGQGLADRPLADAMTGHVAHFRDYQRDVQALVALAEDLALPQPLYLMAHSMGGCIGLRALMLGLPVRAAVFSAPMWGIRIAPVMRPLAVTLAAASLLVKRGHRYAPGTTATTYVAEAPYQGNVLTTDPEMFGWMKAQVAAVPELALGGPSLGWLHAALTECRALAALPSPATPTLCVLGSAERVVDPAPIRARMARWPGGRLQLVPGAEHEVMMETHAIRAGFFDAAAALYQAHR</sequence>
<dbReference type="InterPro" id="IPR029058">
    <property type="entry name" value="AB_hydrolase_fold"/>
</dbReference>
<gene>
    <name evidence="2" type="ORF">GEU84_006575</name>
</gene>
<accession>A0A8X8GYA4</accession>
<protein>
    <submittedName>
        <fullName evidence="2">Alpha/beta hydrolase</fullName>
    </submittedName>
</protein>
<dbReference type="Pfam" id="PF12146">
    <property type="entry name" value="Hydrolase_4"/>
    <property type="match status" value="1"/>
</dbReference>
<evidence type="ECO:0000313" key="2">
    <source>
        <dbReference type="EMBL" id="NUB44038.1"/>
    </source>
</evidence>
<dbReference type="InterPro" id="IPR051044">
    <property type="entry name" value="MAG_DAG_Lipase"/>
</dbReference>
<dbReference type="AlphaFoldDB" id="A0A8X8GYA4"/>
<comment type="caution">
    <text evidence="2">The sequence shown here is derived from an EMBL/GenBank/DDBJ whole genome shotgun (WGS) entry which is preliminary data.</text>
</comment>
<reference evidence="2" key="1">
    <citation type="submission" date="2020-05" db="EMBL/GenBank/DDBJ databases">
        <title>Fertoebacter nigrum gen. nov., sp. nov., a new member of the family Rhodobacteraceae.</title>
        <authorList>
            <person name="Szuroczki S."/>
            <person name="Abbaszade G."/>
            <person name="Buni D."/>
            <person name="Schumann P."/>
            <person name="Toth E."/>
        </authorList>
    </citation>
    <scope>NUCLEOTIDE SEQUENCE</scope>
    <source>
        <strain evidence="2">RG-N-1a</strain>
    </source>
</reference>
<proteinExistence type="predicted"/>
<feature type="domain" description="Serine aminopeptidase S33" evidence="1">
    <location>
        <begin position="42"/>
        <end position="292"/>
    </location>
</feature>
<keyword evidence="3" id="KW-1185">Reference proteome</keyword>
<dbReference type="SUPFAM" id="SSF53474">
    <property type="entry name" value="alpha/beta-Hydrolases"/>
    <property type="match status" value="1"/>
</dbReference>
<dbReference type="InterPro" id="IPR022742">
    <property type="entry name" value="Hydrolase_4"/>
</dbReference>
<dbReference type="EMBL" id="WHUT02000003">
    <property type="protein sequence ID" value="NUB44038.1"/>
    <property type="molecule type" value="Genomic_DNA"/>
</dbReference>
<name>A0A8X8GYA4_9RHOB</name>
<dbReference type="Proteomes" id="UP000484076">
    <property type="component" value="Unassembled WGS sequence"/>
</dbReference>
<evidence type="ECO:0000313" key="3">
    <source>
        <dbReference type="Proteomes" id="UP000484076"/>
    </source>
</evidence>
<dbReference type="PANTHER" id="PTHR11614">
    <property type="entry name" value="PHOSPHOLIPASE-RELATED"/>
    <property type="match status" value="1"/>
</dbReference>
<dbReference type="Gene3D" id="3.40.50.1820">
    <property type="entry name" value="alpha/beta hydrolase"/>
    <property type="match status" value="1"/>
</dbReference>
<evidence type="ECO:0000259" key="1">
    <source>
        <dbReference type="Pfam" id="PF12146"/>
    </source>
</evidence>
<keyword evidence="2" id="KW-0378">Hydrolase</keyword>
<dbReference type="GO" id="GO:0016787">
    <property type="term" value="F:hydrolase activity"/>
    <property type="evidence" value="ECO:0007669"/>
    <property type="project" value="UniProtKB-KW"/>
</dbReference>